<sequence>MGVGTKNFGMLAEGGEERQVALLVFRKMNDKIMRQNFTHTWLNFTESSSQFQKLQKLTTKGSRYLTKKARTLGRPGAQQIGTLLIGVRLHGVDHVRHVGLEIGFDAKTTIGQDQLAVLHFDETILRYRETFLQLVVGQSFQNRRSHAGPLVKLTCIMENPHLTFDDRNLPVKLFTSTFPLIKLFSIVGVMSTWALRSMSANCLSDAYNVATPSTKPVALPFDTTKAGALVGFNRI</sequence>
<proteinExistence type="predicted"/>
<evidence type="ECO:0000313" key="1">
    <source>
        <dbReference type="Proteomes" id="UP000887565"/>
    </source>
</evidence>
<dbReference type="Proteomes" id="UP000887565">
    <property type="component" value="Unplaced"/>
</dbReference>
<organism evidence="1 2">
    <name type="scientific">Romanomermis culicivorax</name>
    <name type="common">Nematode worm</name>
    <dbReference type="NCBI Taxonomy" id="13658"/>
    <lineage>
        <taxon>Eukaryota</taxon>
        <taxon>Metazoa</taxon>
        <taxon>Ecdysozoa</taxon>
        <taxon>Nematoda</taxon>
        <taxon>Enoplea</taxon>
        <taxon>Dorylaimia</taxon>
        <taxon>Mermithida</taxon>
        <taxon>Mermithoidea</taxon>
        <taxon>Mermithidae</taxon>
        <taxon>Romanomermis</taxon>
    </lineage>
</organism>
<name>A0A915KYG0_ROMCU</name>
<reference evidence="2" key="1">
    <citation type="submission" date="2022-11" db="UniProtKB">
        <authorList>
            <consortium name="WormBaseParasite"/>
        </authorList>
    </citation>
    <scope>IDENTIFICATION</scope>
</reference>
<keyword evidence="1" id="KW-1185">Reference proteome</keyword>
<evidence type="ECO:0000313" key="2">
    <source>
        <dbReference type="WBParaSite" id="nRc.2.0.1.t43225-RA"/>
    </source>
</evidence>
<accession>A0A915KYG0</accession>
<dbReference type="AlphaFoldDB" id="A0A915KYG0"/>
<dbReference type="WBParaSite" id="nRc.2.0.1.t43225-RA">
    <property type="protein sequence ID" value="nRc.2.0.1.t43225-RA"/>
    <property type="gene ID" value="nRc.2.0.1.g43225"/>
</dbReference>
<protein>
    <submittedName>
        <fullName evidence="2">Uncharacterized protein</fullName>
    </submittedName>
</protein>